<evidence type="ECO:0000313" key="2">
    <source>
        <dbReference type="Proteomes" id="UP000694240"/>
    </source>
</evidence>
<dbReference type="EMBL" id="JAEFBK010000005">
    <property type="protein sequence ID" value="KAG7603887.1"/>
    <property type="molecule type" value="Genomic_DNA"/>
</dbReference>
<protein>
    <recommendedName>
        <fullName evidence="3">RNase H type-1 domain-containing protein</fullName>
    </recommendedName>
</protein>
<proteinExistence type="predicted"/>
<keyword evidence="2" id="KW-1185">Reference proteome</keyword>
<comment type="caution">
    <text evidence="1">The sequence shown here is derived from an EMBL/GenBank/DDBJ whole genome shotgun (WGS) entry which is preliminary data.</text>
</comment>
<reference evidence="1 2" key="1">
    <citation type="submission" date="2020-12" db="EMBL/GenBank/DDBJ databases">
        <title>Concerted genomic and epigenomic changes stabilize Arabidopsis allopolyploids.</title>
        <authorList>
            <person name="Chen Z."/>
        </authorList>
    </citation>
    <scope>NUCLEOTIDE SEQUENCE [LARGE SCALE GENOMIC DNA]</scope>
    <source>
        <strain evidence="1">Allo738</strain>
        <tissue evidence="1">Leaf</tissue>
    </source>
</reference>
<accession>A0A8T2CW96</accession>
<gene>
    <name evidence="1" type="ORF">ISN45_At05g029540</name>
</gene>
<evidence type="ECO:0000313" key="1">
    <source>
        <dbReference type="EMBL" id="KAG7603887.1"/>
    </source>
</evidence>
<dbReference type="AlphaFoldDB" id="A0A8T2CW96"/>
<organism evidence="1 2">
    <name type="scientific">Arabidopsis thaliana x Arabidopsis arenosa</name>
    <dbReference type="NCBI Taxonomy" id="1240361"/>
    <lineage>
        <taxon>Eukaryota</taxon>
        <taxon>Viridiplantae</taxon>
        <taxon>Streptophyta</taxon>
        <taxon>Embryophyta</taxon>
        <taxon>Tracheophyta</taxon>
        <taxon>Spermatophyta</taxon>
        <taxon>Magnoliopsida</taxon>
        <taxon>eudicotyledons</taxon>
        <taxon>Gunneridae</taxon>
        <taxon>Pentapetalae</taxon>
        <taxon>rosids</taxon>
        <taxon>malvids</taxon>
        <taxon>Brassicales</taxon>
        <taxon>Brassicaceae</taxon>
        <taxon>Camelineae</taxon>
        <taxon>Arabidopsis</taxon>
    </lineage>
</organism>
<sequence length="109" mass="12362">MSYFTYPYKPIYINNILREGQSNPEVKFCVDASILYQNVAPYLQKDKKACPTTNSPLAAYIQDIQKLATISASFVVSKVNRTINDVADHLAKVARSKKMQYVISWTHVS</sequence>
<dbReference type="Proteomes" id="UP000694240">
    <property type="component" value="Chromosome 5"/>
</dbReference>
<evidence type="ECO:0008006" key="3">
    <source>
        <dbReference type="Google" id="ProtNLM"/>
    </source>
</evidence>
<name>A0A8T2CW96_9BRAS</name>